<dbReference type="Pfam" id="PF00069">
    <property type="entry name" value="Pkinase"/>
    <property type="match status" value="1"/>
</dbReference>
<dbReference type="InterPro" id="IPR017441">
    <property type="entry name" value="Protein_kinase_ATP_BS"/>
</dbReference>
<dbReference type="OrthoDB" id="193931at2759"/>
<dbReference type="Gramene" id="Manes.13G128400.2.v8.1">
    <property type="protein sequence ID" value="Manes.13G128400.2.v8.1.CDS"/>
    <property type="gene ID" value="Manes.13G128400.v8.1"/>
</dbReference>
<evidence type="ECO:0000256" key="4">
    <source>
        <dbReference type="ARBA" id="ARBA00022741"/>
    </source>
</evidence>
<proteinExistence type="inferred from homology"/>
<dbReference type="GO" id="GO:0009651">
    <property type="term" value="P:response to salt stress"/>
    <property type="evidence" value="ECO:0007669"/>
    <property type="project" value="UniProtKB-ARBA"/>
</dbReference>
<evidence type="ECO:0000256" key="1">
    <source>
        <dbReference type="ARBA" id="ARBA00012513"/>
    </source>
</evidence>
<comment type="caution">
    <text evidence="12">The sequence shown here is derived from an EMBL/GenBank/DDBJ whole genome shotgun (WGS) entry which is preliminary data.</text>
</comment>
<evidence type="ECO:0000256" key="2">
    <source>
        <dbReference type="ARBA" id="ARBA00022527"/>
    </source>
</evidence>
<evidence type="ECO:0000256" key="9">
    <source>
        <dbReference type="PROSITE-ProRule" id="PRU10141"/>
    </source>
</evidence>
<keyword evidence="5" id="KW-0418">Kinase</keyword>
<gene>
    <name evidence="12" type="ORF">MANES_13G128400v8</name>
</gene>
<dbReference type="PROSITE" id="PS00108">
    <property type="entry name" value="PROTEIN_KINASE_ST"/>
    <property type="match status" value="1"/>
</dbReference>
<dbReference type="SUPFAM" id="SSF56112">
    <property type="entry name" value="Protein kinase-like (PK-like)"/>
    <property type="match status" value="1"/>
</dbReference>
<organism evidence="12 13">
    <name type="scientific">Manihot esculenta</name>
    <name type="common">Cassava</name>
    <name type="synonym">Jatropha manihot</name>
    <dbReference type="NCBI Taxonomy" id="3983"/>
    <lineage>
        <taxon>Eukaryota</taxon>
        <taxon>Viridiplantae</taxon>
        <taxon>Streptophyta</taxon>
        <taxon>Embryophyta</taxon>
        <taxon>Tracheophyta</taxon>
        <taxon>Spermatophyta</taxon>
        <taxon>Magnoliopsida</taxon>
        <taxon>eudicotyledons</taxon>
        <taxon>Gunneridae</taxon>
        <taxon>Pentapetalae</taxon>
        <taxon>rosids</taxon>
        <taxon>fabids</taxon>
        <taxon>Malpighiales</taxon>
        <taxon>Euphorbiaceae</taxon>
        <taxon>Crotonoideae</taxon>
        <taxon>Manihoteae</taxon>
        <taxon>Manihot</taxon>
    </lineage>
</organism>
<dbReference type="AlphaFoldDB" id="A0A2C9USQ7"/>
<evidence type="ECO:0000256" key="10">
    <source>
        <dbReference type="RuleBase" id="RU000304"/>
    </source>
</evidence>
<evidence type="ECO:0000256" key="5">
    <source>
        <dbReference type="ARBA" id="ARBA00022777"/>
    </source>
</evidence>
<evidence type="ECO:0000256" key="3">
    <source>
        <dbReference type="ARBA" id="ARBA00022679"/>
    </source>
</evidence>
<feature type="domain" description="Protein kinase" evidence="11">
    <location>
        <begin position="23"/>
        <end position="279"/>
    </location>
</feature>
<dbReference type="SMART" id="SM00220">
    <property type="entry name" value="S_TKc"/>
    <property type="match status" value="1"/>
</dbReference>
<keyword evidence="4 9" id="KW-0547">Nucleotide-binding</keyword>
<dbReference type="PROSITE" id="PS50011">
    <property type="entry name" value="PROTEIN_KINASE_DOM"/>
    <property type="match status" value="1"/>
</dbReference>
<dbReference type="FunFam" id="3.30.200.20:FF:000045">
    <property type="entry name" value="Serine/threonine-protein kinase SRK2E"/>
    <property type="match status" value="1"/>
</dbReference>
<comment type="catalytic activity">
    <reaction evidence="8">
        <text>L-seryl-[protein] + ATP = O-phospho-L-seryl-[protein] + ADP + H(+)</text>
        <dbReference type="Rhea" id="RHEA:17989"/>
        <dbReference type="Rhea" id="RHEA-COMP:9863"/>
        <dbReference type="Rhea" id="RHEA-COMP:11604"/>
        <dbReference type="ChEBI" id="CHEBI:15378"/>
        <dbReference type="ChEBI" id="CHEBI:29999"/>
        <dbReference type="ChEBI" id="CHEBI:30616"/>
        <dbReference type="ChEBI" id="CHEBI:83421"/>
        <dbReference type="ChEBI" id="CHEBI:456216"/>
        <dbReference type="EC" id="2.7.11.1"/>
    </reaction>
</comment>
<dbReference type="GO" id="GO:0004674">
    <property type="term" value="F:protein serine/threonine kinase activity"/>
    <property type="evidence" value="ECO:0000318"/>
    <property type="project" value="GO_Central"/>
</dbReference>
<dbReference type="STRING" id="3983.A0A2C9USQ7"/>
<keyword evidence="3" id="KW-0808">Transferase</keyword>
<keyword evidence="13" id="KW-1185">Reference proteome</keyword>
<dbReference type="PANTHER" id="PTHR24343">
    <property type="entry name" value="SERINE/THREONINE KINASE"/>
    <property type="match status" value="1"/>
</dbReference>
<dbReference type="Proteomes" id="UP000091857">
    <property type="component" value="Chromosome 13"/>
</dbReference>
<dbReference type="FunFam" id="1.10.510.10:FF:000085">
    <property type="entry name" value="Serine/threonine-protein kinase SRK2E"/>
    <property type="match status" value="1"/>
</dbReference>
<comment type="similarity">
    <text evidence="10">Belongs to the protein kinase superfamily.</text>
</comment>
<name>A0A2C9USQ7_MANES</name>
<evidence type="ECO:0000256" key="8">
    <source>
        <dbReference type="ARBA" id="ARBA00048679"/>
    </source>
</evidence>
<accession>A0A2C9USQ7</accession>
<evidence type="ECO:0000313" key="13">
    <source>
        <dbReference type="Proteomes" id="UP000091857"/>
    </source>
</evidence>
<dbReference type="GO" id="GO:0005634">
    <property type="term" value="C:nucleus"/>
    <property type="evidence" value="ECO:0000318"/>
    <property type="project" value="GO_Central"/>
</dbReference>
<dbReference type="EC" id="2.7.11.1" evidence="1"/>
<dbReference type="GO" id="GO:0009414">
    <property type="term" value="P:response to water deprivation"/>
    <property type="evidence" value="ECO:0007669"/>
    <property type="project" value="UniProtKB-ARBA"/>
</dbReference>
<protein>
    <recommendedName>
        <fullName evidence="1">non-specific serine/threonine protein kinase</fullName>
        <ecNumber evidence="1">2.7.11.1</ecNumber>
    </recommendedName>
</protein>
<dbReference type="Gene3D" id="1.10.510.10">
    <property type="entry name" value="Transferase(Phosphotransferase) domain 1"/>
    <property type="match status" value="1"/>
</dbReference>
<comment type="catalytic activity">
    <reaction evidence="7">
        <text>L-threonyl-[protein] + ATP = O-phospho-L-threonyl-[protein] + ADP + H(+)</text>
        <dbReference type="Rhea" id="RHEA:46608"/>
        <dbReference type="Rhea" id="RHEA-COMP:11060"/>
        <dbReference type="Rhea" id="RHEA-COMP:11605"/>
        <dbReference type="ChEBI" id="CHEBI:15378"/>
        <dbReference type="ChEBI" id="CHEBI:30013"/>
        <dbReference type="ChEBI" id="CHEBI:30616"/>
        <dbReference type="ChEBI" id="CHEBI:61977"/>
        <dbReference type="ChEBI" id="CHEBI:456216"/>
        <dbReference type="EC" id="2.7.11.1"/>
    </reaction>
</comment>
<dbReference type="GO" id="GO:0009738">
    <property type="term" value="P:abscisic acid-activated signaling pathway"/>
    <property type="evidence" value="ECO:0007669"/>
    <property type="project" value="UniProtKB-ARBA"/>
</dbReference>
<dbReference type="InterPro" id="IPR008271">
    <property type="entry name" value="Ser/Thr_kinase_AS"/>
</dbReference>
<keyword evidence="6 9" id="KW-0067">ATP-binding</keyword>
<dbReference type="PANTHER" id="PTHR24343:SF520">
    <property type="entry name" value="PROTEIN KINASE DOMAIN-CONTAINING PROTEIN"/>
    <property type="match status" value="1"/>
</dbReference>
<evidence type="ECO:0000256" key="7">
    <source>
        <dbReference type="ARBA" id="ARBA00047899"/>
    </source>
</evidence>
<dbReference type="Gene3D" id="3.30.200.20">
    <property type="entry name" value="Phosphorylase Kinase, domain 1"/>
    <property type="match status" value="1"/>
</dbReference>
<dbReference type="InterPro" id="IPR011009">
    <property type="entry name" value="Kinase-like_dom_sf"/>
</dbReference>
<dbReference type="EMBL" id="CM004399">
    <property type="protein sequence ID" value="OAY33829.1"/>
    <property type="molecule type" value="Genomic_DNA"/>
</dbReference>
<feature type="binding site" evidence="9">
    <location>
        <position position="52"/>
    </location>
    <ligand>
        <name>ATP</name>
        <dbReference type="ChEBI" id="CHEBI:30616"/>
    </ligand>
</feature>
<evidence type="ECO:0000259" key="11">
    <source>
        <dbReference type="PROSITE" id="PS50011"/>
    </source>
</evidence>
<dbReference type="PROSITE" id="PS00107">
    <property type="entry name" value="PROTEIN_KINASE_ATP"/>
    <property type="match status" value="1"/>
</dbReference>
<evidence type="ECO:0000256" key="6">
    <source>
        <dbReference type="ARBA" id="ARBA00022840"/>
    </source>
</evidence>
<keyword evidence="2 10" id="KW-0723">Serine/threonine-protein kinase</keyword>
<evidence type="ECO:0000313" key="12">
    <source>
        <dbReference type="EMBL" id="OAY33829.1"/>
    </source>
</evidence>
<sequence>MDRSTITVGPGMDMPIMHDSDRYDLVRDIGSGNFGVARLMRDKVTKELVAVKYIERGDKIDENVQREIINHRSLRHPNIVRFKEVILTPTHLAIVMEYASGGELFEKICNAGRFSEDEARFFFQQLISGVSYCHAMQVCHRDLKLENTLLDGSEAPRLKICDFGYSKSSVLHSQPKSTVGTPAYIAPEVLLRQEYDGKIADVWSCGVTLYVMLVGAYPFEDPDEPKEIRKTIQRILNVQYSVPDIVQISPECHDLISRIFVFDPAARINIPQIKNHEWFLKNLPMDLMDENTMGNQFEEPDQPMQSIDTIMQIISEATIPAAGAHGLNRFMTDNLDMDDDMLDFDSESELDVDSSGEIVYAL</sequence>
<dbReference type="InterPro" id="IPR000719">
    <property type="entry name" value="Prot_kinase_dom"/>
</dbReference>
<dbReference type="GO" id="GO:0005524">
    <property type="term" value="F:ATP binding"/>
    <property type="evidence" value="ECO:0007669"/>
    <property type="project" value="UniProtKB-UniRule"/>
</dbReference>
<reference evidence="13" key="1">
    <citation type="journal article" date="2016" name="Nat. Biotechnol.">
        <title>Sequencing wild and cultivated cassava and related species reveals extensive interspecific hybridization and genetic diversity.</title>
        <authorList>
            <person name="Bredeson J.V."/>
            <person name="Lyons J.B."/>
            <person name="Prochnik S.E."/>
            <person name="Wu G.A."/>
            <person name="Ha C.M."/>
            <person name="Edsinger-Gonzales E."/>
            <person name="Grimwood J."/>
            <person name="Schmutz J."/>
            <person name="Rabbi I.Y."/>
            <person name="Egesi C."/>
            <person name="Nauluvula P."/>
            <person name="Lebot V."/>
            <person name="Ndunguru J."/>
            <person name="Mkamilo G."/>
            <person name="Bart R.S."/>
            <person name="Setter T.L."/>
            <person name="Gleadow R.M."/>
            <person name="Kulakow P."/>
            <person name="Ferguson M.E."/>
            <person name="Rounsley S."/>
            <person name="Rokhsar D.S."/>
        </authorList>
    </citation>
    <scope>NUCLEOTIDE SEQUENCE [LARGE SCALE GENOMIC DNA]</scope>
    <source>
        <strain evidence="13">cv. AM560-2</strain>
    </source>
</reference>